<organism evidence="2 3">
    <name type="scientific">Alloyangia pacifica</name>
    <dbReference type="NCBI Taxonomy" id="311180"/>
    <lineage>
        <taxon>Bacteria</taxon>
        <taxon>Pseudomonadati</taxon>
        <taxon>Pseudomonadota</taxon>
        <taxon>Alphaproteobacteria</taxon>
        <taxon>Rhodobacterales</taxon>
        <taxon>Roseobacteraceae</taxon>
        <taxon>Alloyangia</taxon>
    </lineage>
</organism>
<dbReference type="EMBL" id="CP022189">
    <property type="protein sequence ID" value="AWI84651.1"/>
    <property type="molecule type" value="Genomic_DNA"/>
</dbReference>
<sequence length="379" mass="40896">MRYSDFSKDFNKVPGLPAWVPEMARHYLAHTEDGAGIRALARSAGCHASTVLRQVRRMETLRDDPLVDEALRRLGAARAACAAPAKEVACMTQPEEDREEAGSGAPTLDAATLSREARRVLRRLCESGAVLAVATEMDKAVVVRDTGGGGSARTAVVDAPVAEAMALKGWIRCDAPGRISRYRITAAGRGALGQLMAEQESRLRGFAEAQAGFESGRAAEAAMAEEEADPRGRRRYAATESPLASLGRRRDRDGKPFLDEALVRAGERLREDFELAQMGPRTTQNWDHFLTAGVKPGSATRLPQGSEAARVRFTGALRDLGPGLGDVALRCCCYLEGLEETERTLGWAARSGKVVLRIALQRLRRHYEALDSSGGGLIG</sequence>
<evidence type="ECO:0000259" key="1">
    <source>
        <dbReference type="Pfam" id="PF20057"/>
    </source>
</evidence>
<feature type="domain" description="DUF6456" evidence="1">
    <location>
        <begin position="235"/>
        <end position="368"/>
    </location>
</feature>
<dbReference type="Pfam" id="PF20057">
    <property type="entry name" value="DUF6456"/>
    <property type="match status" value="1"/>
</dbReference>
<evidence type="ECO:0000313" key="3">
    <source>
        <dbReference type="Proteomes" id="UP000244915"/>
    </source>
</evidence>
<name>A0A2U8HFQ6_9RHOB</name>
<protein>
    <submittedName>
        <fullName evidence="2">Helix-turn-helix domain containing protein</fullName>
    </submittedName>
</protein>
<gene>
    <name evidence="2" type="ORF">CEW88_08745</name>
</gene>
<proteinExistence type="predicted"/>
<dbReference type="Proteomes" id="UP000244915">
    <property type="component" value="Chromosome 1"/>
</dbReference>
<dbReference type="KEGG" id="ypac:CEW88_08745"/>
<dbReference type="OrthoDB" id="7476630at2"/>
<dbReference type="AlphaFoldDB" id="A0A2U8HFQ6"/>
<evidence type="ECO:0000313" key="2">
    <source>
        <dbReference type="EMBL" id="AWI84651.1"/>
    </source>
</evidence>
<dbReference type="InterPro" id="IPR045599">
    <property type="entry name" value="DUF6456"/>
</dbReference>
<accession>A0A2U8HFQ6</accession>
<reference evidence="2 3" key="1">
    <citation type="submission" date="2017-06" db="EMBL/GenBank/DDBJ databases">
        <title>Yangia sp. YSBP01 complete genome sequence.</title>
        <authorList>
            <person name="Woo J.-H."/>
            <person name="Kim H.-S."/>
        </authorList>
    </citation>
    <scope>NUCLEOTIDE SEQUENCE [LARGE SCALE GENOMIC DNA]</scope>
    <source>
        <strain evidence="2 3">YSBP01</strain>
    </source>
</reference>